<dbReference type="KEGG" id="dru:Desru_2005"/>
<feature type="binding site" description="axial binding residue" evidence="8">
    <location>
        <position position="167"/>
    </location>
    <ligand>
        <name>heme</name>
        <dbReference type="ChEBI" id="CHEBI:30413"/>
    </ligand>
    <ligandPart>
        <name>Fe</name>
        <dbReference type="ChEBI" id="CHEBI:18248"/>
    </ligandPart>
</feature>
<feature type="transmembrane region" description="Helical" evidence="9">
    <location>
        <begin position="65"/>
        <end position="91"/>
    </location>
</feature>
<feature type="transmembrane region" description="Helical" evidence="9">
    <location>
        <begin position="112"/>
        <end position="132"/>
    </location>
</feature>
<feature type="binding site" description="axial binding residue" evidence="8">
    <location>
        <position position="39"/>
    </location>
    <ligand>
        <name>heme</name>
        <dbReference type="ChEBI" id="CHEBI:30413"/>
    </ligand>
    <ligandPart>
        <name>Fe</name>
        <dbReference type="ChEBI" id="CHEBI:18248"/>
    </ligandPart>
</feature>
<dbReference type="OrthoDB" id="9789209at2"/>
<dbReference type="InterPro" id="IPR000701">
    <property type="entry name" value="SuccDH_FuR_B_TM-su"/>
</dbReference>
<keyword evidence="2 8" id="KW-0349">Heme</keyword>
<evidence type="ECO:0000256" key="3">
    <source>
        <dbReference type="ARBA" id="ARBA00022692"/>
    </source>
</evidence>
<evidence type="ECO:0000256" key="4">
    <source>
        <dbReference type="ARBA" id="ARBA00022723"/>
    </source>
</evidence>
<evidence type="ECO:0000313" key="11">
    <source>
        <dbReference type="Proteomes" id="UP000009234"/>
    </source>
</evidence>
<feature type="transmembrane region" description="Helical" evidence="9">
    <location>
        <begin position="27"/>
        <end position="53"/>
    </location>
</feature>
<evidence type="ECO:0000256" key="6">
    <source>
        <dbReference type="ARBA" id="ARBA00023004"/>
    </source>
</evidence>
<dbReference type="HOGENOM" id="CLU_078991_0_0_9"/>
<feature type="binding site" description="axial binding residue" evidence="8">
    <location>
        <position position="81"/>
    </location>
    <ligand>
        <name>heme</name>
        <dbReference type="ChEBI" id="CHEBI:30413"/>
    </ligand>
    <ligandPart>
        <name>Fe</name>
        <dbReference type="ChEBI" id="CHEBI:18248"/>
    </ligandPart>
</feature>
<accession>F6DVA8</accession>
<dbReference type="STRING" id="696281.Desru_2005"/>
<feature type="binding site" description="axial binding residue" evidence="8">
    <location>
        <position position="124"/>
    </location>
    <ligand>
        <name>heme</name>
        <dbReference type="ChEBI" id="CHEBI:30413"/>
    </ligand>
    <ligandPart>
        <name>Fe</name>
        <dbReference type="ChEBI" id="CHEBI:18248"/>
    </ligandPart>
</feature>
<keyword evidence="3 9" id="KW-0812">Transmembrane</keyword>
<dbReference type="RefSeq" id="WP_013842023.1">
    <property type="nucleotide sequence ID" value="NC_015589.1"/>
</dbReference>
<evidence type="ECO:0000256" key="8">
    <source>
        <dbReference type="PIRSR" id="PIRSR000170-1"/>
    </source>
</evidence>
<keyword evidence="7 9" id="KW-0472">Membrane</keyword>
<keyword evidence="4 8" id="KW-0479">Metal-binding</keyword>
<dbReference type="eggNOG" id="COG2009">
    <property type="taxonomic scope" value="Bacteria"/>
</dbReference>
<dbReference type="GO" id="GO:0016020">
    <property type="term" value="C:membrane"/>
    <property type="evidence" value="ECO:0007669"/>
    <property type="project" value="UniProtKB-SubCell"/>
</dbReference>
<dbReference type="AlphaFoldDB" id="F6DVA8"/>
<sequence length="215" mass="24537">MSQANVISDQAGLSDYHFFVRKLHSALGLFPIGIFLLEHLITNSLAALSPALYDKAIGHLMNLPYLGLIEILIIALPLTIHAIYGLYIVYVAKNNIGRYAYVRNWMFYLQRISALITFAFVLVHVWQLRVAHALYGLEISYVTVQQLLAQPFWLTFYIISLLAATFHFSNGLWNFSVSWGIVIGEQSQQFLWKLCMLFFIITSILGLSSIWAFIQ</sequence>
<feature type="transmembrane region" description="Helical" evidence="9">
    <location>
        <begin position="152"/>
        <end position="173"/>
    </location>
</feature>
<name>F6DVA8_DESRL</name>
<evidence type="ECO:0000256" key="9">
    <source>
        <dbReference type="SAM" id="Phobius"/>
    </source>
</evidence>
<dbReference type="Pfam" id="PF01127">
    <property type="entry name" value="Sdh_cyt"/>
    <property type="match status" value="1"/>
</dbReference>
<evidence type="ECO:0000256" key="7">
    <source>
        <dbReference type="ARBA" id="ARBA00023136"/>
    </source>
</evidence>
<dbReference type="Proteomes" id="UP000009234">
    <property type="component" value="Chromosome"/>
</dbReference>
<comment type="subcellular location">
    <subcellularLocation>
        <location evidence="1">Membrane</location>
    </subcellularLocation>
</comment>
<dbReference type="InterPro" id="IPR034804">
    <property type="entry name" value="SQR/QFR_C/D"/>
</dbReference>
<dbReference type="EMBL" id="CP002780">
    <property type="protein sequence ID" value="AEG60261.1"/>
    <property type="molecule type" value="Genomic_DNA"/>
</dbReference>
<evidence type="ECO:0000313" key="10">
    <source>
        <dbReference type="EMBL" id="AEG60261.1"/>
    </source>
</evidence>
<organism evidence="10 11">
    <name type="scientific">Desulforamulus ruminis (strain ATCC 23193 / DSM 2154 / NCIMB 8452 / DL)</name>
    <name type="common">Desulfotomaculum ruminis</name>
    <dbReference type="NCBI Taxonomy" id="696281"/>
    <lineage>
        <taxon>Bacteria</taxon>
        <taxon>Bacillati</taxon>
        <taxon>Bacillota</taxon>
        <taxon>Clostridia</taxon>
        <taxon>Eubacteriales</taxon>
        <taxon>Peptococcaceae</taxon>
        <taxon>Desulforamulus</taxon>
    </lineage>
</organism>
<evidence type="ECO:0000256" key="1">
    <source>
        <dbReference type="ARBA" id="ARBA00004370"/>
    </source>
</evidence>
<keyword evidence="11" id="KW-1185">Reference proteome</keyword>
<dbReference type="InterPro" id="IPR016002">
    <property type="entry name" value="Succ_DH_cyt_b558_Firmicute"/>
</dbReference>
<dbReference type="Gene3D" id="1.20.1300.10">
    <property type="entry name" value="Fumarate reductase/succinate dehydrogenase, transmembrane subunit"/>
    <property type="match status" value="1"/>
</dbReference>
<keyword evidence="5 9" id="KW-1133">Transmembrane helix</keyword>
<keyword evidence="6 8" id="KW-0408">Iron</keyword>
<proteinExistence type="predicted"/>
<reference evidence="11" key="1">
    <citation type="submission" date="2011-05" db="EMBL/GenBank/DDBJ databases">
        <title>Complete sequence of Desulfotomaculum ruminis DSM 2154.</title>
        <authorList>
            <person name="Lucas S."/>
            <person name="Copeland A."/>
            <person name="Lapidus A."/>
            <person name="Cheng J.-F."/>
            <person name="Goodwin L."/>
            <person name="Pitluck S."/>
            <person name="Lu M."/>
            <person name="Detter J.C."/>
            <person name="Han C."/>
            <person name="Tapia R."/>
            <person name="Land M."/>
            <person name="Hauser L."/>
            <person name="Kyrpides N."/>
            <person name="Ivanova N."/>
            <person name="Mikhailova N."/>
            <person name="Pagani I."/>
            <person name="Stams A.J.M."/>
            <person name="Plugge C.M."/>
            <person name="Muyzer G."/>
            <person name="Kuever J."/>
            <person name="Parshina S.N."/>
            <person name="Ivanova A.E."/>
            <person name="Nazina T.N."/>
            <person name="Brambilla E."/>
            <person name="Spring S."/>
            <person name="Klenk H.-P."/>
            <person name="Woyke T."/>
        </authorList>
    </citation>
    <scope>NUCLEOTIDE SEQUENCE [LARGE SCALE GENOMIC DNA]</scope>
    <source>
        <strain evidence="11">ATCC 23193 / DSM 2154 / NCIB 8452 / DL</strain>
    </source>
</reference>
<protein>
    <submittedName>
        <fullName evidence="10">Succinate dehydrogenase (Or fumarate reductase) cytochrome b subunit, b558 family</fullName>
    </submittedName>
</protein>
<dbReference type="SUPFAM" id="SSF81343">
    <property type="entry name" value="Fumarate reductase respiratory complex transmembrane subunits"/>
    <property type="match status" value="1"/>
</dbReference>
<gene>
    <name evidence="10" type="ordered locus">Desru_2005</name>
</gene>
<evidence type="ECO:0000256" key="5">
    <source>
        <dbReference type="ARBA" id="ARBA00022989"/>
    </source>
</evidence>
<reference evidence="10 11" key="2">
    <citation type="journal article" date="2012" name="Stand. Genomic Sci.">
        <title>Complete genome sequence of the sulfate-reducing firmicute Desulfotomaculum ruminis type strain (DL(T)).</title>
        <authorList>
            <person name="Spring S."/>
            <person name="Visser M."/>
            <person name="Lu M."/>
            <person name="Copeland A."/>
            <person name="Lapidus A."/>
            <person name="Lucas S."/>
            <person name="Cheng J.F."/>
            <person name="Han C."/>
            <person name="Tapia R."/>
            <person name="Goodwin L.A."/>
            <person name="Pitluck S."/>
            <person name="Ivanova N."/>
            <person name="Land M."/>
            <person name="Hauser L."/>
            <person name="Larimer F."/>
            <person name="Rohde M."/>
            <person name="Goker M."/>
            <person name="Detter J.C."/>
            <person name="Kyrpides N.C."/>
            <person name="Woyke T."/>
            <person name="Schaap P.J."/>
            <person name="Plugge C.M."/>
            <person name="Muyzer G."/>
            <person name="Kuever J."/>
            <person name="Pereira I.A."/>
            <person name="Parshina S.N."/>
            <person name="Bernier-Latmani R."/>
            <person name="Stams A.J."/>
            <person name="Klenk H.P."/>
        </authorList>
    </citation>
    <scope>NUCLEOTIDE SEQUENCE [LARGE SCALE GENOMIC DNA]</scope>
    <source>
        <strain evidence="11">ATCC 23193 / DSM 2154 / NCIB 8452 / DL</strain>
    </source>
</reference>
<dbReference type="PIRSF" id="PIRSF000170">
    <property type="entry name" value="Succ_dh_cyt_b558"/>
    <property type="match status" value="1"/>
</dbReference>
<dbReference type="CDD" id="cd03497">
    <property type="entry name" value="SQR_TypeB_1_TM"/>
    <property type="match status" value="1"/>
</dbReference>
<evidence type="ECO:0000256" key="2">
    <source>
        <dbReference type="ARBA" id="ARBA00022617"/>
    </source>
</evidence>
<dbReference type="GO" id="GO:0046872">
    <property type="term" value="F:metal ion binding"/>
    <property type="evidence" value="ECO:0007669"/>
    <property type="project" value="UniProtKB-KW"/>
</dbReference>
<feature type="transmembrane region" description="Helical" evidence="9">
    <location>
        <begin position="194"/>
        <end position="214"/>
    </location>
</feature>